<dbReference type="AlphaFoldDB" id="A0A069PS87"/>
<reference evidence="1 2" key="1">
    <citation type="submission" date="2014-03" db="EMBL/GenBank/DDBJ databases">
        <title>Draft Genome Sequences of Four Burkholderia Strains.</title>
        <authorList>
            <person name="Liu X.Y."/>
            <person name="Li C.X."/>
            <person name="Xu J.H."/>
        </authorList>
    </citation>
    <scope>NUCLEOTIDE SEQUENCE [LARGE SCALE GENOMIC DNA]</scope>
    <source>
        <strain evidence="1 2">DSM 50014</strain>
    </source>
</reference>
<organism evidence="1 2">
    <name type="scientific">Caballeronia glathei</name>
    <dbReference type="NCBI Taxonomy" id="60547"/>
    <lineage>
        <taxon>Bacteria</taxon>
        <taxon>Pseudomonadati</taxon>
        <taxon>Pseudomonadota</taxon>
        <taxon>Betaproteobacteria</taxon>
        <taxon>Burkholderiales</taxon>
        <taxon>Burkholderiaceae</taxon>
        <taxon>Caballeronia</taxon>
    </lineage>
</organism>
<gene>
    <name evidence="1" type="ORF">BG61_06170</name>
</gene>
<proteinExistence type="predicted"/>
<dbReference type="STRING" id="60547.GCA_000751215_05924"/>
<protein>
    <submittedName>
        <fullName evidence="1">Uncharacterized protein</fullName>
    </submittedName>
</protein>
<evidence type="ECO:0000313" key="2">
    <source>
        <dbReference type="Proteomes" id="UP000027466"/>
    </source>
</evidence>
<comment type="caution">
    <text evidence="1">The sequence shown here is derived from an EMBL/GenBank/DDBJ whole genome shotgun (WGS) entry which is preliminary data.</text>
</comment>
<sequence>MPPELTLEVLNQYGSSSLLITMNQCNVLLDPSEVDALIGELITYRTEMQPQVSTSPSRTHKYVIESAPSWHIEGNQLFDGAVIFFRHSGLGWTGFAIPRASLARLTHALSTCAGERCHEGVIS</sequence>
<dbReference type="EMBL" id="JFHC01000013">
    <property type="protein sequence ID" value="KDR42734.1"/>
    <property type="molecule type" value="Genomic_DNA"/>
</dbReference>
<name>A0A069PS87_9BURK</name>
<dbReference type="Proteomes" id="UP000027466">
    <property type="component" value="Unassembled WGS sequence"/>
</dbReference>
<accession>A0A069PS87</accession>
<evidence type="ECO:0000313" key="1">
    <source>
        <dbReference type="EMBL" id="KDR42734.1"/>
    </source>
</evidence>
<keyword evidence="2" id="KW-1185">Reference proteome</keyword>